<reference evidence="2 3" key="1">
    <citation type="submission" date="2015-10" db="EMBL/GenBank/DDBJ databases">
        <title>Draft genome sequence of pyrrolomycin-producing Streptomyces vitaminophilus.</title>
        <authorList>
            <person name="Graham D.E."/>
            <person name="Mahan K.M."/>
            <person name="Klingeman D.M."/>
            <person name="Hettich R.L."/>
            <person name="Parry R.J."/>
        </authorList>
    </citation>
    <scope>NUCLEOTIDE SEQUENCE [LARGE SCALE GENOMIC DNA]</scope>
    <source>
        <strain evidence="2 3">ATCC 31673</strain>
    </source>
</reference>
<name>A0A0T6LSZ9_WENVI</name>
<keyword evidence="3" id="KW-1185">Reference proteome</keyword>
<dbReference type="eggNOG" id="ENOG5033PTE">
    <property type="taxonomic scope" value="Bacteria"/>
</dbReference>
<dbReference type="Proteomes" id="UP000050867">
    <property type="component" value="Unassembled WGS sequence"/>
</dbReference>
<dbReference type="STRING" id="76728.AQ490_21885"/>
<evidence type="ECO:0008006" key="4">
    <source>
        <dbReference type="Google" id="ProtNLM"/>
    </source>
</evidence>
<accession>A0A0T6LSZ9</accession>
<feature type="region of interest" description="Disordered" evidence="1">
    <location>
        <begin position="413"/>
        <end position="438"/>
    </location>
</feature>
<evidence type="ECO:0000313" key="3">
    <source>
        <dbReference type="Proteomes" id="UP000050867"/>
    </source>
</evidence>
<organism evidence="2 3">
    <name type="scientific">Wenjunlia vitaminophila</name>
    <name type="common">Streptomyces vitaminophilus</name>
    <dbReference type="NCBI Taxonomy" id="76728"/>
    <lineage>
        <taxon>Bacteria</taxon>
        <taxon>Bacillati</taxon>
        <taxon>Actinomycetota</taxon>
        <taxon>Actinomycetes</taxon>
        <taxon>Kitasatosporales</taxon>
        <taxon>Streptomycetaceae</taxon>
        <taxon>Wenjunlia</taxon>
    </lineage>
</organism>
<sequence length="682" mass="73436">MADWQPGQRATDPRARPPLPALPQFPGLRGYAALDRALRELGFRHAADLLRATPASPGGAPAAPPSPGQADEGFRVLDGLWFPGRGTLWRRVDLEYVQRVRDRWGASADPRGETAADLADTLETLLRDDPMGLRRLVLWQLGCRLLDGPGGPTGTSATALGVHSTEAGPLAAAVAADFPAAGPARTAAETINEIWPGPRLREALRVAVDLPAAPADHRLAGLLADLRASGAEADRLMGDALRRERDADPRAAAATWLRAARQAPDDPRARAGLLRAAVRVADGPHRTPAPAVVVEDDGRAVRLTWADREAAPQRRPRVGYQVVRIPGEATDEAVEVPLGDTATAVLDSDVPVGQPLRYAVLPVRRGRIAGTPRVTAPVVLTPEVADARAESVPEGVRLRWRADPSAADIRAVRRNGDPEHPGEPVPCHRDGLTDRPLPPGTYHYEVSCGYPGPDGELVWSAGRRVTAAAHLWPSPVEGLTVRHGDAAGPVRVECRPPARGQGRVVPWTSWPVRPGEDVSELVGRLPRTGGASAELAPPPGTRVRATAVSVLGDRAVSGPSVVIEHPGTVRNLTVHRPGRTHPAVRDRALVTFDWPDPAVLVLVEWEPVGGGPERMRVPRSRYRTERRVEIPVSDGEWRVTVTPLPRPDAVVVATGAAHAVLPAAPSRPWWPWWRRWRALWRT</sequence>
<dbReference type="AlphaFoldDB" id="A0A0T6LSZ9"/>
<dbReference type="RefSeq" id="WP_026220372.1">
    <property type="nucleotide sequence ID" value="NZ_LLZU01000016.1"/>
</dbReference>
<evidence type="ECO:0000313" key="2">
    <source>
        <dbReference type="EMBL" id="KRV48975.1"/>
    </source>
</evidence>
<comment type="caution">
    <text evidence="2">The sequence shown here is derived from an EMBL/GenBank/DDBJ whole genome shotgun (WGS) entry which is preliminary data.</text>
</comment>
<evidence type="ECO:0000256" key="1">
    <source>
        <dbReference type="SAM" id="MobiDB-lite"/>
    </source>
</evidence>
<dbReference type="EMBL" id="LLZU01000016">
    <property type="protein sequence ID" value="KRV48975.1"/>
    <property type="molecule type" value="Genomic_DNA"/>
</dbReference>
<feature type="compositionally biased region" description="Basic and acidic residues" evidence="1">
    <location>
        <begin position="413"/>
        <end position="433"/>
    </location>
</feature>
<feature type="region of interest" description="Disordered" evidence="1">
    <location>
        <begin position="1"/>
        <end position="23"/>
    </location>
</feature>
<proteinExistence type="predicted"/>
<protein>
    <recommendedName>
        <fullName evidence="4">Fibronectin type-III domain-containing protein</fullName>
    </recommendedName>
</protein>
<dbReference type="OrthoDB" id="4332701at2"/>
<gene>
    <name evidence="2" type="ORF">AQ490_21885</name>
</gene>